<gene>
    <name evidence="4" type="ORF">CAUJ_LOCUS1499</name>
</gene>
<dbReference type="EMBL" id="CAJGYM010000002">
    <property type="protein sequence ID" value="CAD6185580.1"/>
    <property type="molecule type" value="Genomic_DNA"/>
</dbReference>
<dbReference type="Gene3D" id="3.30.70.330">
    <property type="match status" value="1"/>
</dbReference>
<evidence type="ECO:0000259" key="3">
    <source>
        <dbReference type="PROSITE" id="PS50102"/>
    </source>
</evidence>
<evidence type="ECO:0000313" key="4">
    <source>
        <dbReference type="EMBL" id="CAD6185580.1"/>
    </source>
</evidence>
<organism evidence="4 5">
    <name type="scientific">Caenorhabditis auriculariae</name>
    <dbReference type="NCBI Taxonomy" id="2777116"/>
    <lineage>
        <taxon>Eukaryota</taxon>
        <taxon>Metazoa</taxon>
        <taxon>Ecdysozoa</taxon>
        <taxon>Nematoda</taxon>
        <taxon>Chromadorea</taxon>
        <taxon>Rhabditida</taxon>
        <taxon>Rhabditina</taxon>
        <taxon>Rhabditomorpha</taxon>
        <taxon>Rhabditoidea</taxon>
        <taxon>Rhabditidae</taxon>
        <taxon>Peloderinae</taxon>
        <taxon>Caenorhabditis</taxon>
    </lineage>
</organism>
<dbReference type="Pfam" id="PF00076">
    <property type="entry name" value="RRM_1"/>
    <property type="match status" value="1"/>
</dbReference>
<dbReference type="InterPro" id="IPR000504">
    <property type="entry name" value="RRM_dom"/>
</dbReference>
<feature type="compositionally biased region" description="Polar residues" evidence="2">
    <location>
        <begin position="74"/>
        <end position="109"/>
    </location>
</feature>
<dbReference type="InterPro" id="IPR012677">
    <property type="entry name" value="Nucleotide-bd_a/b_plait_sf"/>
</dbReference>
<dbReference type="GO" id="GO:0003723">
    <property type="term" value="F:RNA binding"/>
    <property type="evidence" value="ECO:0007669"/>
    <property type="project" value="UniProtKB-UniRule"/>
</dbReference>
<evidence type="ECO:0000256" key="2">
    <source>
        <dbReference type="SAM" id="MobiDB-lite"/>
    </source>
</evidence>
<feature type="domain" description="RRM" evidence="3">
    <location>
        <begin position="1"/>
        <end position="50"/>
    </location>
</feature>
<sequence>MLDQVEILGQPRGFGFVIYEEKESADKCLAHNNGRHIVNERKIDVRIFVKQTSNSTYWKRPQPPQQPALYEQLSQMQISRQNRPTNAGSPDSMPASSVRTAATTNSNARDSVKNFDEDSNYGGTTTEDDFNQYEHDEFSTSSVDSDSTHPAST</sequence>
<dbReference type="Proteomes" id="UP000835052">
    <property type="component" value="Unassembled WGS sequence"/>
</dbReference>
<comment type="caution">
    <text evidence="4">The sequence shown here is derived from an EMBL/GenBank/DDBJ whole genome shotgun (WGS) entry which is preliminary data.</text>
</comment>
<dbReference type="SUPFAM" id="SSF54928">
    <property type="entry name" value="RNA-binding domain, RBD"/>
    <property type="match status" value="1"/>
</dbReference>
<evidence type="ECO:0000313" key="5">
    <source>
        <dbReference type="Proteomes" id="UP000835052"/>
    </source>
</evidence>
<evidence type="ECO:0000256" key="1">
    <source>
        <dbReference type="PROSITE-ProRule" id="PRU00176"/>
    </source>
</evidence>
<keyword evidence="5" id="KW-1185">Reference proteome</keyword>
<reference evidence="4" key="1">
    <citation type="submission" date="2020-10" db="EMBL/GenBank/DDBJ databases">
        <authorList>
            <person name="Kikuchi T."/>
        </authorList>
    </citation>
    <scope>NUCLEOTIDE SEQUENCE</scope>
    <source>
        <strain evidence="4">NKZ352</strain>
    </source>
</reference>
<feature type="region of interest" description="Disordered" evidence="2">
    <location>
        <begin position="74"/>
        <end position="153"/>
    </location>
</feature>
<dbReference type="OrthoDB" id="6019873at2759"/>
<accession>A0A8S1GW23</accession>
<dbReference type="AlphaFoldDB" id="A0A8S1GW23"/>
<name>A0A8S1GW23_9PELO</name>
<protein>
    <recommendedName>
        <fullName evidence="3">RRM domain-containing protein</fullName>
    </recommendedName>
</protein>
<keyword evidence="1" id="KW-0694">RNA-binding</keyword>
<dbReference type="PROSITE" id="PS50102">
    <property type="entry name" value="RRM"/>
    <property type="match status" value="1"/>
</dbReference>
<dbReference type="InterPro" id="IPR035979">
    <property type="entry name" value="RBD_domain_sf"/>
</dbReference>
<feature type="compositionally biased region" description="Polar residues" evidence="2">
    <location>
        <begin position="139"/>
        <end position="153"/>
    </location>
</feature>
<proteinExistence type="predicted"/>